<organism evidence="4 5">
    <name type="scientific">Dawidia cretensis</name>
    <dbReference type="NCBI Taxonomy" id="2782350"/>
    <lineage>
        <taxon>Bacteria</taxon>
        <taxon>Pseudomonadati</taxon>
        <taxon>Bacteroidota</taxon>
        <taxon>Cytophagia</taxon>
        <taxon>Cytophagales</taxon>
        <taxon>Chryseotaleaceae</taxon>
        <taxon>Dawidia</taxon>
    </lineage>
</organism>
<dbReference type="Gene3D" id="1.20.120.450">
    <property type="entry name" value="dinb family like domain"/>
    <property type="match status" value="1"/>
</dbReference>
<dbReference type="EMBL" id="JAHESE010000005">
    <property type="protein sequence ID" value="MBT1708269.1"/>
    <property type="molecule type" value="Genomic_DNA"/>
</dbReference>
<protein>
    <submittedName>
        <fullName evidence="4">Damage-inducible protein DinB</fullName>
    </submittedName>
</protein>
<dbReference type="AlphaFoldDB" id="A0AAP2GPJ2"/>
<accession>A0AAP2GPJ2</accession>
<dbReference type="RefSeq" id="WP_254083859.1">
    <property type="nucleotide sequence ID" value="NZ_JAHESE010000005.1"/>
</dbReference>
<sequence>MNAPSPSFLEELFTYNNSVNKALIEAMTQHADQVSEKCVKLFSHILNAHQIWNYRIDKKPNPFGVWQVHSLDQLQTIDTENHHHTLRILTTIGPDEITEYTFRGDVFRHPVRDLLFHALNHATYHRGQIATEFRQTGLEPLATDYILYKTRG</sequence>
<dbReference type="InterPro" id="IPR007837">
    <property type="entry name" value="DinB"/>
</dbReference>
<name>A0AAP2GPJ2_9BACT</name>
<evidence type="ECO:0000256" key="2">
    <source>
        <dbReference type="ARBA" id="ARBA00022723"/>
    </source>
</evidence>
<keyword evidence="5" id="KW-1185">Reference proteome</keyword>
<evidence type="ECO:0000256" key="3">
    <source>
        <dbReference type="PIRSR" id="PIRSR607837-1"/>
    </source>
</evidence>
<feature type="binding site" evidence="3">
    <location>
        <position position="125"/>
    </location>
    <ligand>
        <name>a divalent metal cation</name>
        <dbReference type="ChEBI" id="CHEBI:60240"/>
    </ligand>
</feature>
<gene>
    <name evidence="4" type="ORF">KK062_08540</name>
</gene>
<dbReference type="Pfam" id="PF05163">
    <property type="entry name" value="DinB"/>
    <property type="match status" value="1"/>
</dbReference>
<evidence type="ECO:0000313" key="5">
    <source>
        <dbReference type="Proteomes" id="UP001319080"/>
    </source>
</evidence>
<feature type="binding site" evidence="3">
    <location>
        <position position="121"/>
    </location>
    <ligand>
        <name>a divalent metal cation</name>
        <dbReference type="ChEBI" id="CHEBI:60240"/>
    </ligand>
</feature>
<dbReference type="SUPFAM" id="SSF109854">
    <property type="entry name" value="DinB/YfiT-like putative metalloenzymes"/>
    <property type="match status" value="1"/>
</dbReference>
<comment type="caution">
    <text evidence="4">The sequence shown here is derived from an EMBL/GenBank/DDBJ whole genome shotgun (WGS) entry which is preliminary data.</text>
</comment>
<dbReference type="GO" id="GO:0046872">
    <property type="term" value="F:metal ion binding"/>
    <property type="evidence" value="ECO:0007669"/>
    <property type="project" value="UniProtKB-KW"/>
</dbReference>
<keyword evidence="2 3" id="KW-0479">Metal-binding</keyword>
<comment type="similarity">
    <text evidence="1">Belongs to the DinB family.</text>
</comment>
<proteinExistence type="inferred from homology"/>
<feature type="binding site" evidence="3">
    <location>
        <position position="44"/>
    </location>
    <ligand>
        <name>a divalent metal cation</name>
        <dbReference type="ChEBI" id="CHEBI:60240"/>
    </ligand>
</feature>
<dbReference type="InterPro" id="IPR034660">
    <property type="entry name" value="DinB/YfiT-like"/>
</dbReference>
<evidence type="ECO:0000313" key="4">
    <source>
        <dbReference type="EMBL" id="MBT1708269.1"/>
    </source>
</evidence>
<dbReference type="PANTHER" id="PTHR37302">
    <property type="entry name" value="SLR1116 PROTEIN"/>
    <property type="match status" value="1"/>
</dbReference>
<dbReference type="PANTHER" id="PTHR37302:SF3">
    <property type="entry name" value="DAMAGE-INDUCIBLE PROTEIN DINB"/>
    <property type="match status" value="1"/>
</dbReference>
<dbReference type="Proteomes" id="UP001319080">
    <property type="component" value="Unassembled WGS sequence"/>
</dbReference>
<evidence type="ECO:0000256" key="1">
    <source>
        <dbReference type="ARBA" id="ARBA00008635"/>
    </source>
</evidence>
<reference evidence="4 5" key="1">
    <citation type="submission" date="2021-05" db="EMBL/GenBank/DDBJ databases">
        <title>A Polyphasic approach of four new species of the genus Ohtaekwangia: Ohtaekwangia histidinii sp. nov., Ohtaekwangia cretensis sp. nov., Ohtaekwangia indiensis sp. nov., Ohtaekwangia reichenbachii sp. nov. from diverse environment.</title>
        <authorList>
            <person name="Octaviana S."/>
        </authorList>
    </citation>
    <scope>NUCLEOTIDE SEQUENCE [LARGE SCALE GENOMIC DNA]</scope>
    <source>
        <strain evidence="4 5">PWU5</strain>
    </source>
</reference>